<gene>
    <name evidence="2" type="ORF">BD749_1177</name>
</gene>
<comment type="caution">
    <text evidence="2">The sequence shown here is derived from an EMBL/GenBank/DDBJ whole genome shotgun (WGS) entry which is preliminary data.</text>
</comment>
<dbReference type="SUPFAM" id="SSF51261">
    <property type="entry name" value="Duplicated hybrid motif"/>
    <property type="match status" value="1"/>
</dbReference>
<dbReference type="Proteomes" id="UP000233782">
    <property type="component" value="Unassembled WGS sequence"/>
</dbReference>
<dbReference type="CDD" id="cd12797">
    <property type="entry name" value="M23_peptidase"/>
    <property type="match status" value="1"/>
</dbReference>
<dbReference type="Pfam" id="PF01551">
    <property type="entry name" value="Peptidase_M23"/>
    <property type="match status" value="1"/>
</dbReference>
<name>A0A2N3V3N2_9BACT</name>
<proteinExistence type="predicted"/>
<protein>
    <submittedName>
        <fullName evidence="2">Peptidase M23-like protein</fullName>
    </submittedName>
</protein>
<dbReference type="InterPro" id="IPR050570">
    <property type="entry name" value="Cell_wall_metabolism_enzyme"/>
</dbReference>
<evidence type="ECO:0000313" key="3">
    <source>
        <dbReference type="Proteomes" id="UP000233782"/>
    </source>
</evidence>
<dbReference type="PANTHER" id="PTHR21666">
    <property type="entry name" value="PEPTIDASE-RELATED"/>
    <property type="match status" value="1"/>
</dbReference>
<evidence type="ECO:0000259" key="1">
    <source>
        <dbReference type="Pfam" id="PF01551"/>
    </source>
</evidence>
<dbReference type="EMBL" id="PJMU01000001">
    <property type="protein sequence ID" value="PKV76227.1"/>
    <property type="molecule type" value="Genomic_DNA"/>
</dbReference>
<feature type="domain" description="M23ase beta-sheet core" evidence="1">
    <location>
        <begin position="139"/>
        <end position="235"/>
    </location>
</feature>
<keyword evidence="3" id="KW-1185">Reference proteome</keyword>
<dbReference type="OrthoDB" id="9809488at2"/>
<dbReference type="InterPro" id="IPR011055">
    <property type="entry name" value="Dup_hybrid_motif"/>
</dbReference>
<dbReference type="InterPro" id="IPR016047">
    <property type="entry name" value="M23ase_b-sheet_dom"/>
</dbReference>
<sequence length="270" mass="30545">MKYILIIFLSLLASISIAQPKVKIYYEQTSDGYKLYADNTEYCPVSIKIKFELTNYRAVGGDNRVLVLPARSSRKNVSSLQVVDKSKASNFRYTYTTNYGDHNLKKYTEDFNYFLPYKKGTSHKVWQGYNGNFSHQGENSLDFIMTEGTDIHAVRDGVVVKVVQENNISCVSRDCAKFNNYILIYHSDGTFAEYAHIKHMGALVKEGEKVAAGQSIGYSGNVGYSSGPHLHLAIFMQKLDERVTLTTRFLTGDGSHAEALQEQTEYIRSY</sequence>
<dbReference type="AlphaFoldDB" id="A0A2N3V3N2"/>
<dbReference type="Gene3D" id="2.70.70.10">
    <property type="entry name" value="Glucose Permease (Domain IIA)"/>
    <property type="match status" value="1"/>
</dbReference>
<reference evidence="2 3" key="1">
    <citation type="submission" date="2017-12" db="EMBL/GenBank/DDBJ databases">
        <title>Genomic Encyclopedia of Type Strains, Phase III (KMG-III): the genomes of soil and plant-associated and newly described type strains.</title>
        <authorList>
            <person name="Whitman W."/>
        </authorList>
    </citation>
    <scope>NUCLEOTIDE SEQUENCE [LARGE SCALE GENOMIC DNA]</scope>
    <source>
        <strain evidence="2 3">LP43</strain>
    </source>
</reference>
<accession>A0A2N3V3N2</accession>
<evidence type="ECO:0000313" key="2">
    <source>
        <dbReference type="EMBL" id="PKV76227.1"/>
    </source>
</evidence>
<organism evidence="2 3">
    <name type="scientific">Pontibacter ramchanderi</name>
    <dbReference type="NCBI Taxonomy" id="1179743"/>
    <lineage>
        <taxon>Bacteria</taxon>
        <taxon>Pseudomonadati</taxon>
        <taxon>Bacteroidota</taxon>
        <taxon>Cytophagia</taxon>
        <taxon>Cytophagales</taxon>
        <taxon>Hymenobacteraceae</taxon>
        <taxon>Pontibacter</taxon>
    </lineage>
</organism>
<dbReference type="GO" id="GO:0004222">
    <property type="term" value="F:metalloendopeptidase activity"/>
    <property type="evidence" value="ECO:0007669"/>
    <property type="project" value="TreeGrafter"/>
</dbReference>
<dbReference type="PANTHER" id="PTHR21666:SF294">
    <property type="entry name" value="PEPTIDASE M23"/>
    <property type="match status" value="1"/>
</dbReference>